<evidence type="ECO:0000256" key="1">
    <source>
        <dbReference type="ARBA" id="ARBA00001947"/>
    </source>
</evidence>
<keyword evidence="10" id="KW-1185">Reference proteome</keyword>
<dbReference type="SUPFAM" id="SSF55486">
    <property type="entry name" value="Metalloproteases ('zincins'), catalytic domain"/>
    <property type="match status" value="1"/>
</dbReference>
<evidence type="ECO:0000256" key="6">
    <source>
        <dbReference type="ARBA" id="ARBA00022833"/>
    </source>
</evidence>
<dbReference type="EMBL" id="JAAWVO010060449">
    <property type="protein sequence ID" value="MBN3322549.1"/>
    <property type="molecule type" value="Genomic_DNA"/>
</dbReference>
<comment type="cofactor">
    <cofactor evidence="1">
        <name>Zn(2+)</name>
        <dbReference type="ChEBI" id="CHEBI:29105"/>
    </cofactor>
</comment>
<dbReference type="InterPro" id="IPR052009">
    <property type="entry name" value="Archaemetzincin"/>
</dbReference>
<evidence type="ECO:0000256" key="7">
    <source>
        <dbReference type="ARBA" id="ARBA00023049"/>
    </source>
</evidence>
<feature type="non-terminal residue" evidence="9">
    <location>
        <position position="1"/>
    </location>
</feature>
<evidence type="ECO:0000256" key="4">
    <source>
        <dbReference type="ARBA" id="ARBA00022723"/>
    </source>
</evidence>
<dbReference type="AlphaFoldDB" id="A0A8J7TGC9"/>
<comment type="caution">
    <text evidence="9">The sequence shown here is derived from an EMBL/GenBank/DDBJ whole genome shotgun (WGS) entry which is preliminary data.</text>
</comment>
<dbReference type="Proteomes" id="UP000736164">
    <property type="component" value="Unassembled WGS sequence"/>
</dbReference>
<comment type="function">
    <text evidence="8">Probable zinc metalloprotease.</text>
</comment>
<dbReference type="GO" id="GO:0006508">
    <property type="term" value="P:proteolysis"/>
    <property type="evidence" value="ECO:0007669"/>
    <property type="project" value="UniProtKB-KW"/>
</dbReference>
<dbReference type="Pfam" id="PF07998">
    <property type="entry name" value="Peptidase_M54"/>
    <property type="match status" value="1"/>
</dbReference>
<feature type="non-terminal residue" evidence="9">
    <location>
        <position position="511"/>
    </location>
</feature>
<evidence type="ECO:0000313" key="9">
    <source>
        <dbReference type="EMBL" id="MBN3322549.1"/>
    </source>
</evidence>
<name>A0A8J7TGC9_ATRSP</name>
<evidence type="ECO:0000256" key="8">
    <source>
        <dbReference type="ARBA" id="ARBA00024316"/>
    </source>
</evidence>
<dbReference type="InterPro" id="IPR012962">
    <property type="entry name" value="Pept_M54_archaemetzincn"/>
</dbReference>
<dbReference type="Gene3D" id="3.40.390.10">
    <property type="entry name" value="Collagenase (Catalytic Domain)"/>
    <property type="match status" value="1"/>
</dbReference>
<evidence type="ECO:0000313" key="10">
    <source>
        <dbReference type="Proteomes" id="UP000736164"/>
    </source>
</evidence>
<protein>
    <submittedName>
        <fullName evidence="9">AMZ1 protein</fullName>
    </submittedName>
</protein>
<proteinExistence type="inferred from homology"/>
<evidence type="ECO:0000256" key="3">
    <source>
        <dbReference type="ARBA" id="ARBA00022670"/>
    </source>
</evidence>
<dbReference type="InterPro" id="IPR024079">
    <property type="entry name" value="MetalloPept_cat_dom_sf"/>
</dbReference>
<dbReference type="PANTHER" id="PTHR32205">
    <property type="entry name" value="ARCHAEMETZINCIN-2-RELATED"/>
    <property type="match status" value="1"/>
</dbReference>
<keyword evidence="6" id="KW-0862">Zinc</keyword>
<keyword evidence="4" id="KW-0479">Metal-binding</keyword>
<keyword evidence="5" id="KW-0378">Hydrolase</keyword>
<evidence type="ECO:0000256" key="5">
    <source>
        <dbReference type="ARBA" id="ARBA00022801"/>
    </source>
</evidence>
<organism evidence="9 10">
    <name type="scientific">Atractosteus spatula</name>
    <name type="common">Alligator gar</name>
    <name type="synonym">Lepisosteus spatula</name>
    <dbReference type="NCBI Taxonomy" id="7917"/>
    <lineage>
        <taxon>Eukaryota</taxon>
        <taxon>Metazoa</taxon>
        <taxon>Chordata</taxon>
        <taxon>Craniata</taxon>
        <taxon>Vertebrata</taxon>
        <taxon>Euteleostomi</taxon>
        <taxon>Actinopterygii</taxon>
        <taxon>Neopterygii</taxon>
        <taxon>Holostei</taxon>
        <taxon>Semionotiformes</taxon>
        <taxon>Lepisosteidae</taxon>
        <taxon>Atractosteus</taxon>
    </lineage>
</organism>
<dbReference type="GO" id="GO:0008237">
    <property type="term" value="F:metallopeptidase activity"/>
    <property type="evidence" value="ECO:0007669"/>
    <property type="project" value="UniProtKB-KW"/>
</dbReference>
<dbReference type="CDD" id="cd11375">
    <property type="entry name" value="Peptidase_M54"/>
    <property type="match status" value="1"/>
</dbReference>
<dbReference type="GO" id="GO:0046872">
    <property type="term" value="F:metal ion binding"/>
    <property type="evidence" value="ECO:0007669"/>
    <property type="project" value="UniProtKB-KW"/>
</dbReference>
<keyword evidence="3" id="KW-0645">Protease</keyword>
<sequence>MLQHRQGQEFCFGPQALKEALISTNAYLKDLYASTFSTAERCFLSEAYNPNRILFQTLLIRTAFDWLISRPEAPEDFESFYNSARWRQCTSYKRIIYIQPIDMYEKEGEWMVIFLDNLKSYLGAFFLGFNVKFLPSISSLSIKCDIRRIPDSSKIQLHVDGILKHLKALKPMDAFCVLGVTFCDLYSCETWNYTYGKSSNEQAVGVCSFSRLSGRTSEKVPEAGEWKAETHHLRKESQHAKEQPETLTLIELLQCCKVVSHEVCHLVGLEHCRWLRCAMQGVTSQDEVFLRPTDLCPICLRKLQFALGFTLIERYKKLQAWCQQASFTWIPKDNVDRITLKDPFLFSSDSGVSCENVSEPLSATLETVSPNAENQEVSVARALEHDGHPTAAALFSFSGTCKTQRREETVVCVELFADPLQDYEAWLDLCITNLETEVPEDKLSQLDNLVDALPPHSTILDRVPIVRVSLEAPKEDRRLKTIIGQKFSLLCRKLSSRKLKISHSFDDSGED</sequence>
<gene>
    <name evidence="9" type="primary">Amz1</name>
    <name evidence="9" type="ORF">GTO95_0005861</name>
</gene>
<evidence type="ECO:0000256" key="2">
    <source>
        <dbReference type="ARBA" id="ARBA00006954"/>
    </source>
</evidence>
<accession>A0A8J7TGC9</accession>
<reference evidence="9" key="1">
    <citation type="journal article" date="2021" name="Cell">
        <title>Tracing the genetic footprints of vertebrate landing in non-teleost ray-finned fishes.</title>
        <authorList>
            <person name="Bi X."/>
            <person name="Wang K."/>
            <person name="Yang L."/>
            <person name="Pan H."/>
            <person name="Jiang H."/>
            <person name="Wei Q."/>
            <person name="Fang M."/>
            <person name="Yu H."/>
            <person name="Zhu C."/>
            <person name="Cai Y."/>
            <person name="He Y."/>
            <person name="Gan X."/>
            <person name="Zeng H."/>
            <person name="Yu D."/>
            <person name="Zhu Y."/>
            <person name="Jiang H."/>
            <person name="Qiu Q."/>
            <person name="Yang H."/>
            <person name="Zhang Y.E."/>
            <person name="Wang W."/>
            <person name="Zhu M."/>
            <person name="He S."/>
            <person name="Zhang G."/>
        </authorList>
    </citation>
    <scope>NUCLEOTIDE SEQUENCE</scope>
    <source>
        <strain evidence="9">Allg_001</strain>
    </source>
</reference>
<comment type="similarity">
    <text evidence="2">Belongs to the peptidase M54 family.</text>
</comment>
<dbReference type="PANTHER" id="PTHR32205:SF4">
    <property type="entry name" value="ARCHAEMETZINCIN-1"/>
    <property type="match status" value="1"/>
</dbReference>
<keyword evidence="7" id="KW-0482">Metalloprotease</keyword>